<proteinExistence type="predicted"/>
<reference evidence="1 2" key="1">
    <citation type="submission" date="2018-07" db="EMBL/GenBank/DDBJ databases">
        <title>The genomes of Aspergillus section Nigri reveals drivers in fungal speciation.</title>
        <authorList>
            <consortium name="DOE Joint Genome Institute"/>
            <person name="Vesth T.C."/>
            <person name="Nybo J."/>
            <person name="Theobald S."/>
            <person name="Brandl J."/>
            <person name="Frisvad J.C."/>
            <person name="Nielsen K.F."/>
            <person name="Lyhne E.K."/>
            <person name="Kogle M.E."/>
            <person name="Kuo A."/>
            <person name="Riley R."/>
            <person name="Clum A."/>
            <person name="Nolan M."/>
            <person name="Lipzen A."/>
            <person name="Salamov A."/>
            <person name="Henrissat B."/>
            <person name="Wiebenga A."/>
            <person name="De vries R.P."/>
            <person name="Grigoriev I.V."/>
            <person name="Mortensen U.H."/>
            <person name="Andersen M.R."/>
            <person name="Baker S.E."/>
        </authorList>
    </citation>
    <scope>NUCLEOTIDE SEQUENCE [LARGE SCALE GENOMIC DNA]</scope>
    <source>
        <strain evidence="1 2">CBS 139.54b</strain>
    </source>
</reference>
<name>A0A3F3Q0T3_9EURO</name>
<organism evidence="1 2">
    <name type="scientific">Aspergillus welwitschiae</name>
    <dbReference type="NCBI Taxonomy" id="1341132"/>
    <lineage>
        <taxon>Eukaryota</taxon>
        <taxon>Fungi</taxon>
        <taxon>Dikarya</taxon>
        <taxon>Ascomycota</taxon>
        <taxon>Pezizomycotina</taxon>
        <taxon>Eurotiomycetes</taxon>
        <taxon>Eurotiomycetidae</taxon>
        <taxon>Eurotiales</taxon>
        <taxon>Aspergillaceae</taxon>
        <taxon>Aspergillus</taxon>
        <taxon>Aspergillus subgen. Circumdati</taxon>
    </lineage>
</organism>
<dbReference type="EMBL" id="KZ852049">
    <property type="protein sequence ID" value="RDH32602.1"/>
    <property type="molecule type" value="Genomic_DNA"/>
</dbReference>
<accession>A0A3F3Q0T3</accession>
<keyword evidence="2" id="KW-1185">Reference proteome</keyword>
<evidence type="ECO:0000313" key="1">
    <source>
        <dbReference type="EMBL" id="RDH32602.1"/>
    </source>
</evidence>
<gene>
    <name evidence="1" type="ORF">BDQ94DRAFT_144682</name>
</gene>
<dbReference type="Proteomes" id="UP000253729">
    <property type="component" value="Unassembled WGS sequence"/>
</dbReference>
<evidence type="ECO:0000313" key="2">
    <source>
        <dbReference type="Proteomes" id="UP000253729"/>
    </source>
</evidence>
<sequence length="93" mass="9888">MFSGRTVTKFRCGVSTAIQQLPPIPRCSSHYCVTLPSPQASSPPASPGCSSAFQLRDLDASAHTLPGTNRPCFSPFFGACHPLLVEGPVVMLR</sequence>
<dbReference type="AlphaFoldDB" id="A0A3F3Q0T3"/>
<dbReference type="GeneID" id="38134850"/>
<dbReference type="RefSeq" id="XP_026625624.1">
    <property type="nucleotide sequence ID" value="XM_026766494.1"/>
</dbReference>
<protein>
    <submittedName>
        <fullName evidence="1">Uncharacterized protein</fullName>
    </submittedName>
</protein>